<reference evidence="8 9" key="1">
    <citation type="journal article" date="2019" name="Int. J. Syst. Evol. Microbiol.">
        <title>The Global Catalogue of Microorganisms (GCM) 10K type strain sequencing project: providing services to taxonomists for standard genome sequencing and annotation.</title>
        <authorList>
            <consortium name="The Broad Institute Genomics Platform"/>
            <consortium name="The Broad Institute Genome Sequencing Center for Infectious Disease"/>
            <person name="Wu L."/>
            <person name="Ma J."/>
        </authorList>
    </citation>
    <scope>NUCLEOTIDE SEQUENCE [LARGE SCALE GENOMIC DNA]</scope>
    <source>
        <strain evidence="8 9">JCM 16021</strain>
    </source>
</reference>
<feature type="transmembrane region" description="Helical" evidence="6">
    <location>
        <begin position="56"/>
        <end position="79"/>
    </location>
</feature>
<keyword evidence="9" id="KW-1185">Reference proteome</keyword>
<evidence type="ECO:0000259" key="7">
    <source>
        <dbReference type="Pfam" id="PF06271"/>
    </source>
</evidence>
<accession>A0ABN2XY82</accession>
<dbReference type="Pfam" id="PF06271">
    <property type="entry name" value="RDD"/>
    <property type="match status" value="1"/>
</dbReference>
<evidence type="ECO:0000313" key="8">
    <source>
        <dbReference type="EMBL" id="GAA2118789.1"/>
    </source>
</evidence>
<comment type="subcellular location">
    <subcellularLocation>
        <location evidence="1">Cell membrane</location>
        <topology evidence="1">Multi-pass membrane protein</topology>
    </subcellularLocation>
</comment>
<evidence type="ECO:0000256" key="2">
    <source>
        <dbReference type="ARBA" id="ARBA00022475"/>
    </source>
</evidence>
<proteinExistence type="predicted"/>
<evidence type="ECO:0000256" key="3">
    <source>
        <dbReference type="ARBA" id="ARBA00022692"/>
    </source>
</evidence>
<keyword evidence="4 6" id="KW-1133">Transmembrane helix</keyword>
<keyword evidence="3 6" id="KW-0812">Transmembrane</keyword>
<feature type="domain" description="RDD" evidence="7">
    <location>
        <begin position="11"/>
        <end position="163"/>
    </location>
</feature>
<dbReference type="Proteomes" id="UP001500575">
    <property type="component" value="Unassembled WGS sequence"/>
</dbReference>
<evidence type="ECO:0000256" key="4">
    <source>
        <dbReference type="ARBA" id="ARBA00022989"/>
    </source>
</evidence>
<dbReference type="PANTHER" id="PTHR36115:SF4">
    <property type="entry name" value="MEMBRANE PROTEIN"/>
    <property type="match status" value="1"/>
</dbReference>
<name>A0ABN2XY82_9ACTN</name>
<dbReference type="InterPro" id="IPR010432">
    <property type="entry name" value="RDD"/>
</dbReference>
<organism evidence="8 9">
    <name type="scientific">Nocardioides bigeumensis</name>
    <dbReference type="NCBI Taxonomy" id="433657"/>
    <lineage>
        <taxon>Bacteria</taxon>
        <taxon>Bacillati</taxon>
        <taxon>Actinomycetota</taxon>
        <taxon>Actinomycetes</taxon>
        <taxon>Propionibacteriales</taxon>
        <taxon>Nocardioidaceae</taxon>
        <taxon>Nocardioides</taxon>
    </lineage>
</organism>
<dbReference type="EMBL" id="BAAAQQ010000002">
    <property type="protein sequence ID" value="GAA2118789.1"/>
    <property type="molecule type" value="Genomic_DNA"/>
</dbReference>
<evidence type="ECO:0000256" key="6">
    <source>
        <dbReference type="SAM" id="Phobius"/>
    </source>
</evidence>
<evidence type="ECO:0000256" key="1">
    <source>
        <dbReference type="ARBA" id="ARBA00004651"/>
    </source>
</evidence>
<gene>
    <name evidence="8" type="ORF">GCM10009843_11060</name>
</gene>
<dbReference type="PANTHER" id="PTHR36115">
    <property type="entry name" value="PROLINE-RICH ANTIGEN HOMOLOG-RELATED"/>
    <property type="match status" value="1"/>
</dbReference>
<dbReference type="InterPro" id="IPR051791">
    <property type="entry name" value="Pra-immunoreactive"/>
</dbReference>
<keyword evidence="5 6" id="KW-0472">Membrane</keyword>
<comment type="caution">
    <text evidence="8">The sequence shown here is derived from an EMBL/GenBank/DDBJ whole genome shotgun (WGS) entry which is preliminary data.</text>
</comment>
<protein>
    <recommendedName>
        <fullName evidence="7">RDD domain-containing protein</fullName>
    </recommendedName>
</protein>
<evidence type="ECO:0000256" key="5">
    <source>
        <dbReference type="ARBA" id="ARBA00023136"/>
    </source>
</evidence>
<feature type="transmembrane region" description="Helical" evidence="6">
    <location>
        <begin position="115"/>
        <end position="145"/>
    </location>
</feature>
<evidence type="ECO:0000313" key="9">
    <source>
        <dbReference type="Proteomes" id="UP001500575"/>
    </source>
</evidence>
<feature type="transmembrane region" description="Helical" evidence="6">
    <location>
        <begin position="21"/>
        <end position="44"/>
    </location>
</feature>
<sequence length="171" mass="17743">MGAPMGGPQPGSLLDRFLARLIDGILLAIVNYVIASIIVVGALMGETGGGMMVSTGGTYAVAAVSSLILVAIQMGYFVFMESSRGQTVGKMIMKLRTTGPSGGNPTVEEAIRRNIFMAIGLLGVIPVLGWISGLVSLVAVIMIAVQINGDPIARQGWHDKFAGGTRVLKIG</sequence>
<keyword evidence="2" id="KW-1003">Cell membrane</keyword>